<dbReference type="EMBL" id="JAUEIE010000001">
    <property type="protein sequence ID" value="MDN0021545.1"/>
    <property type="molecule type" value="Genomic_DNA"/>
</dbReference>
<proteinExistence type="predicted"/>
<dbReference type="AlphaFoldDB" id="A0AAW7JS08"/>
<keyword evidence="4" id="KW-1185">Reference proteome</keyword>
<dbReference type="Proteomes" id="UP001167831">
    <property type="component" value="Unassembled WGS sequence"/>
</dbReference>
<dbReference type="RefSeq" id="WP_289824373.1">
    <property type="nucleotide sequence ID" value="NZ_JAUEIE010000001.1"/>
</dbReference>
<evidence type="ECO:0000313" key="2">
    <source>
        <dbReference type="EMBL" id="MDN0021545.1"/>
    </source>
</evidence>
<keyword evidence="1" id="KW-0732">Signal</keyword>
<accession>A0AAW7JS08</accession>
<feature type="signal peptide" evidence="1">
    <location>
        <begin position="1"/>
        <end position="25"/>
    </location>
</feature>
<evidence type="ECO:0000313" key="3">
    <source>
        <dbReference type="EMBL" id="MDN0024042.1"/>
    </source>
</evidence>
<evidence type="ECO:0000256" key="1">
    <source>
        <dbReference type="SAM" id="SignalP"/>
    </source>
</evidence>
<dbReference type="EMBL" id="JAUEIF010000001">
    <property type="protein sequence ID" value="MDN0024042.1"/>
    <property type="molecule type" value="Genomic_DNA"/>
</dbReference>
<evidence type="ECO:0000313" key="5">
    <source>
        <dbReference type="Proteomes" id="UP001168478"/>
    </source>
</evidence>
<comment type="caution">
    <text evidence="3">The sequence shown here is derived from an EMBL/GenBank/DDBJ whole genome shotgun (WGS) entry which is preliminary data.</text>
</comment>
<organism evidence="3 5">
    <name type="scientific">Leyella lascolaii</name>
    <dbReference type="NCBI Taxonomy" id="1776379"/>
    <lineage>
        <taxon>Bacteria</taxon>
        <taxon>Pseudomonadati</taxon>
        <taxon>Bacteroidota</taxon>
        <taxon>Bacteroidia</taxon>
        <taxon>Bacteroidales</taxon>
        <taxon>Prevotellaceae</taxon>
        <taxon>Leyella</taxon>
    </lineage>
</organism>
<reference evidence="3" key="1">
    <citation type="submission" date="2023-06" db="EMBL/GenBank/DDBJ databases">
        <authorList>
            <person name="Zeman M."/>
            <person name="Kubasova T."/>
            <person name="Jahodarova E."/>
            <person name="Nykrynova M."/>
            <person name="Rychlik I."/>
        </authorList>
    </citation>
    <scope>NUCLEOTIDE SEQUENCE</scope>
    <source>
        <strain evidence="3">ET15</strain>
        <strain evidence="2">ET37</strain>
    </source>
</reference>
<gene>
    <name evidence="2" type="ORF">QVN81_00675</name>
    <name evidence="3" type="ORF">QVN84_00670</name>
</gene>
<protein>
    <submittedName>
        <fullName evidence="3">Uncharacterized protein</fullName>
    </submittedName>
</protein>
<evidence type="ECO:0000313" key="4">
    <source>
        <dbReference type="Proteomes" id="UP001167831"/>
    </source>
</evidence>
<dbReference type="Proteomes" id="UP001168478">
    <property type="component" value="Unassembled WGS sequence"/>
</dbReference>
<feature type="chain" id="PRO_5043734292" evidence="1">
    <location>
        <begin position="26"/>
        <end position="471"/>
    </location>
</feature>
<reference evidence="3" key="2">
    <citation type="submission" date="2023-08" db="EMBL/GenBank/DDBJ databases">
        <title>Identification and characterization of horizontal gene transfer across gut microbiota members of farm animals based on homology search.</title>
        <authorList>
            <person name="Schwarzerova J."/>
            <person name="Nykrynova M."/>
            <person name="Jureckova K."/>
            <person name="Cejkova D."/>
            <person name="Rychlik I."/>
        </authorList>
    </citation>
    <scope>NUCLEOTIDE SEQUENCE</scope>
    <source>
        <strain evidence="3">ET15</strain>
        <strain evidence="2">ET37</strain>
    </source>
</reference>
<name>A0AAW7JS08_9BACT</name>
<sequence>MKNNDILRLAACACVMLCLPMHVLGQGMGVAWDVLTKDDTPEYLDAYDQWFGVDKPTSFRLALRYYGITSVRPASLSYPLPVDDNSISASVKMMRYDSSDGDFQFWLSAPSRDSEDPGYMPFHDEMPAQRLYYDWNDRGRYLTLKPDTSVSLQPAYGHRLFMKADNAGDVLTWHVSHARTMFNADTVCLYDMPRKRLEGMRNANRVDSRFTHCKVMIIHKHDRCFMYAYCLFTDKGLSKANRYIGSLKDIVRFDDNYVPTWKIPGVKQAERRLKYHKEKLATVGIEFAIPCGYMYCHEGSVMLGGAGKTLFPLSAGDVDGICMESLDARDMIYFTWRFKPKDASDNRNDLTYYNYLRVPFARWCKIPESFIEKIDLSLPDRNGFKAIYDISVRKAFNSDTIRVFAGKTSDQKRFVFRSLHEDGDMYLELMDDDFPEMEIWEIEKNGIQVRMYRFMKSASGTEVLPQVMWFI</sequence>